<name>F8AZZ2_9ACTN</name>
<dbReference type="InterPro" id="IPR048846">
    <property type="entry name" value="PaaX-like_central"/>
</dbReference>
<dbReference type="Pfam" id="PF08223">
    <property type="entry name" value="PaaX_C"/>
    <property type="match status" value="1"/>
</dbReference>
<dbReference type="Gene3D" id="3.30.70.2650">
    <property type="match status" value="1"/>
</dbReference>
<evidence type="ECO:0000259" key="4">
    <source>
        <dbReference type="Pfam" id="PF20803"/>
    </source>
</evidence>
<evidence type="ECO:0000313" key="5">
    <source>
        <dbReference type="EMBL" id="AEH10639.1"/>
    </source>
</evidence>
<dbReference type="PANTHER" id="PTHR30319">
    <property type="entry name" value="PHENYLACETIC ACID REGULATOR-RELATED TRANSCRIPTIONAL REPRESSOR"/>
    <property type="match status" value="1"/>
</dbReference>
<dbReference type="Gene3D" id="1.20.58.1460">
    <property type="match status" value="1"/>
</dbReference>
<organism evidence="5 6">
    <name type="scientific">Candidatus Protofrankia datiscae</name>
    <dbReference type="NCBI Taxonomy" id="2716812"/>
    <lineage>
        <taxon>Bacteria</taxon>
        <taxon>Bacillati</taxon>
        <taxon>Actinomycetota</taxon>
        <taxon>Actinomycetes</taxon>
        <taxon>Frankiales</taxon>
        <taxon>Frankiaceae</taxon>
        <taxon>Protofrankia</taxon>
    </lineage>
</organism>
<feature type="compositionally biased region" description="Basic residues" evidence="1">
    <location>
        <begin position="330"/>
        <end position="343"/>
    </location>
</feature>
<evidence type="ECO:0000259" key="3">
    <source>
        <dbReference type="Pfam" id="PF08223"/>
    </source>
</evidence>
<dbReference type="Gene3D" id="1.10.10.10">
    <property type="entry name" value="Winged helix-like DNA-binding domain superfamily/Winged helix DNA-binding domain"/>
    <property type="match status" value="1"/>
</dbReference>
<evidence type="ECO:0000256" key="1">
    <source>
        <dbReference type="SAM" id="MobiDB-lite"/>
    </source>
</evidence>
<proteinExistence type="predicted"/>
<feature type="domain" description="Transcriptional repressor PaaX-like N-terminal" evidence="2">
    <location>
        <begin position="38"/>
        <end position="103"/>
    </location>
</feature>
<dbReference type="EMBL" id="CP002801">
    <property type="protein sequence ID" value="AEH10639.1"/>
    <property type="molecule type" value="Genomic_DNA"/>
</dbReference>
<dbReference type="Pfam" id="PF07848">
    <property type="entry name" value="PaaX"/>
    <property type="match status" value="1"/>
</dbReference>
<dbReference type="HOGENOM" id="CLU_067515_1_0_11"/>
<gene>
    <name evidence="5" type="ordered locus">FsymDg_3335</name>
</gene>
<dbReference type="Pfam" id="PF20803">
    <property type="entry name" value="PaaX_M"/>
    <property type="match status" value="1"/>
</dbReference>
<evidence type="ECO:0000259" key="2">
    <source>
        <dbReference type="Pfam" id="PF07848"/>
    </source>
</evidence>
<reference evidence="5 6" key="1">
    <citation type="submission" date="2011-05" db="EMBL/GenBank/DDBJ databases">
        <title>Complete sequence of chromosome of Frankia symbiont of Datisca glomerata.</title>
        <authorList>
            <consortium name="US DOE Joint Genome Institute"/>
            <person name="Lucas S."/>
            <person name="Han J."/>
            <person name="Lapidus A."/>
            <person name="Cheng J.-F."/>
            <person name="Goodwin L."/>
            <person name="Pitluck S."/>
            <person name="Peters L."/>
            <person name="Mikhailova N."/>
            <person name="Chertkov O."/>
            <person name="Teshima H."/>
            <person name="Han C."/>
            <person name="Tapia R."/>
            <person name="Land M."/>
            <person name="Hauser L."/>
            <person name="Kyrpides N."/>
            <person name="Ivanova N."/>
            <person name="Pagani I."/>
            <person name="Berry A."/>
            <person name="Pawlowski K."/>
            <person name="Persson T."/>
            <person name="Vanden Heuvel B."/>
            <person name="Benson D."/>
            <person name="Woyke T."/>
        </authorList>
    </citation>
    <scope>NUCLEOTIDE SEQUENCE [LARGE SCALE GENOMIC DNA]</scope>
    <source>
        <strain evidence="6">4085684</strain>
    </source>
</reference>
<dbReference type="AlphaFoldDB" id="F8AZZ2"/>
<feature type="domain" description="Transcriptional repressor PaaX-like C-terminal" evidence="3">
    <location>
        <begin position="225"/>
        <end position="308"/>
    </location>
</feature>
<dbReference type="GO" id="GO:0006351">
    <property type="term" value="P:DNA-templated transcription"/>
    <property type="evidence" value="ECO:0007669"/>
    <property type="project" value="TreeGrafter"/>
</dbReference>
<dbReference type="Proteomes" id="UP000001549">
    <property type="component" value="Chromosome"/>
</dbReference>
<dbReference type="STRING" id="656024.FsymDg_3335"/>
<protein>
    <submittedName>
        <fullName evidence="5">Transcriptional regulator, PaaX family</fullName>
    </submittedName>
</protein>
<feature type="region of interest" description="Disordered" evidence="1">
    <location>
        <begin position="330"/>
        <end position="373"/>
    </location>
</feature>
<dbReference type="InterPro" id="IPR012906">
    <property type="entry name" value="PaaX-like_N"/>
</dbReference>
<dbReference type="eggNOG" id="COG3327">
    <property type="taxonomic scope" value="Bacteria"/>
</dbReference>
<accession>F8AZZ2</accession>
<sequence length="373" mass="40966">MYRLVISSSVVITGPVVTRDHTSKVDLPRFRLGAQPQRLLMTLLGDYWHGCEEHIPSAALVRLLADFDISTVGARAALSRLARRGLLESSRVGRNTYYGLTGQAAEALQDSAVRVLSFGQAGTGWDGRWVVAAFSLPEEQRDIRHAVRNRLRWLGFAPLYDGMWVSPRQEAEAVIRMFAELGVPNATVLTAVEATGVVETAGTAGTGGMSAMAVAVGPRRPIEAWDLTELRARYEDFIRTHTLLLGRIRAADVDPAEALVARTAVLDAWRRFPGLDPDLPLKLLPPQWPRVRAHAVFAEIYDELAPFAVDRVRQVIFSVAPDLAGLVRHHTATRPSPGRHGRQVRLTGTAGRPVTRWERPPAAGWQGRHTVGG</sequence>
<dbReference type="PANTHER" id="PTHR30319:SF1">
    <property type="entry name" value="TRANSCRIPTIONAL REPRESSOR PAAX"/>
    <property type="match status" value="1"/>
</dbReference>
<keyword evidence="6" id="KW-1185">Reference proteome</keyword>
<dbReference type="KEGG" id="fsy:FsymDg_3335"/>
<feature type="domain" description="Transcriptional repressor PaaX-like central Cas2-like" evidence="4">
    <location>
        <begin position="124"/>
        <end position="192"/>
    </location>
</feature>
<dbReference type="InterPro" id="IPR013225">
    <property type="entry name" value="PaaX_C"/>
</dbReference>
<evidence type="ECO:0000313" key="6">
    <source>
        <dbReference type="Proteomes" id="UP000001549"/>
    </source>
</evidence>
<dbReference type="InterPro" id="IPR036388">
    <property type="entry name" value="WH-like_DNA-bd_sf"/>
</dbReference>